<dbReference type="Proteomes" id="UP001228905">
    <property type="component" value="Unassembled WGS sequence"/>
</dbReference>
<evidence type="ECO:0000313" key="2">
    <source>
        <dbReference type="Proteomes" id="UP001228905"/>
    </source>
</evidence>
<accession>A0ABU0IKT0</accession>
<comment type="caution">
    <text evidence="1">The sequence shown here is derived from an EMBL/GenBank/DDBJ whole genome shotgun (WGS) entry which is preliminary data.</text>
</comment>
<dbReference type="EMBL" id="JAUSVS010000001">
    <property type="protein sequence ID" value="MDQ0462627.1"/>
    <property type="molecule type" value="Genomic_DNA"/>
</dbReference>
<keyword evidence="2" id="KW-1185">Reference proteome</keyword>
<gene>
    <name evidence="1" type="ORF">QO010_000375</name>
</gene>
<reference evidence="1 2" key="1">
    <citation type="submission" date="2023-07" db="EMBL/GenBank/DDBJ databases">
        <title>Genomic Encyclopedia of Type Strains, Phase IV (KMG-IV): sequencing the most valuable type-strain genomes for metagenomic binning, comparative biology and taxonomic classification.</title>
        <authorList>
            <person name="Goeker M."/>
        </authorList>
    </citation>
    <scope>NUCLEOTIDE SEQUENCE [LARGE SCALE GENOMIC DNA]</scope>
    <source>
        <strain evidence="1 2">DSM 18695</strain>
    </source>
</reference>
<name>A0ABU0IKT0_9CAUL</name>
<proteinExistence type="predicted"/>
<sequence>MNFGEDFARTVQARIDGTVARTVREIGARLIARSPMRTGTFRDAWRLVEEGRRFAWVNDTPYALALERGEGGRPPLGLQGLAELEFVSVVEAAAQAD</sequence>
<dbReference type="RefSeq" id="WP_307345201.1">
    <property type="nucleotide sequence ID" value="NZ_JAUSVS010000001.1"/>
</dbReference>
<organism evidence="1 2">
    <name type="scientific">Caulobacter ginsengisoli</name>
    <dbReference type="NCBI Taxonomy" id="400775"/>
    <lineage>
        <taxon>Bacteria</taxon>
        <taxon>Pseudomonadati</taxon>
        <taxon>Pseudomonadota</taxon>
        <taxon>Alphaproteobacteria</taxon>
        <taxon>Caulobacterales</taxon>
        <taxon>Caulobacteraceae</taxon>
        <taxon>Caulobacter</taxon>
    </lineage>
</organism>
<evidence type="ECO:0000313" key="1">
    <source>
        <dbReference type="EMBL" id="MDQ0462627.1"/>
    </source>
</evidence>
<protein>
    <submittedName>
        <fullName evidence="1">Uncharacterized protein</fullName>
    </submittedName>
</protein>